<reference evidence="2 3" key="1">
    <citation type="journal article" date="2013" name="Nature">
        <title>Insights into bilaterian evolution from three spiralian genomes.</title>
        <authorList>
            <person name="Simakov O."/>
            <person name="Marletaz F."/>
            <person name="Cho S.J."/>
            <person name="Edsinger-Gonzales E."/>
            <person name="Havlak P."/>
            <person name="Hellsten U."/>
            <person name="Kuo D.H."/>
            <person name="Larsson T."/>
            <person name="Lv J."/>
            <person name="Arendt D."/>
            <person name="Savage R."/>
            <person name="Osoegawa K."/>
            <person name="de Jong P."/>
            <person name="Grimwood J."/>
            <person name="Chapman J.A."/>
            <person name="Shapiro H."/>
            <person name="Aerts A."/>
            <person name="Otillar R.P."/>
            <person name="Terry A.Y."/>
            <person name="Boore J.L."/>
            <person name="Grigoriev I.V."/>
            <person name="Lindberg D.R."/>
            <person name="Seaver E.C."/>
            <person name="Weisblat D.A."/>
            <person name="Putnam N.H."/>
            <person name="Rokhsar D.S."/>
        </authorList>
    </citation>
    <scope>NUCLEOTIDE SEQUENCE [LARGE SCALE GENOMIC DNA]</scope>
</reference>
<organism evidence="2 3">
    <name type="scientific">Lottia gigantea</name>
    <name type="common">Giant owl limpet</name>
    <dbReference type="NCBI Taxonomy" id="225164"/>
    <lineage>
        <taxon>Eukaryota</taxon>
        <taxon>Metazoa</taxon>
        <taxon>Spiralia</taxon>
        <taxon>Lophotrochozoa</taxon>
        <taxon>Mollusca</taxon>
        <taxon>Gastropoda</taxon>
        <taxon>Patellogastropoda</taxon>
        <taxon>Lottioidea</taxon>
        <taxon>Lottiidae</taxon>
        <taxon>Lottia</taxon>
    </lineage>
</organism>
<evidence type="ECO:0000256" key="1">
    <source>
        <dbReference type="SAM" id="MobiDB-lite"/>
    </source>
</evidence>
<dbReference type="AlphaFoldDB" id="V4AHG5"/>
<keyword evidence="3" id="KW-1185">Reference proteome</keyword>
<proteinExistence type="predicted"/>
<dbReference type="KEGG" id="lgi:LOTGIDRAFT_171432"/>
<dbReference type="OrthoDB" id="6124977at2759"/>
<dbReference type="CTD" id="20241786"/>
<feature type="compositionally biased region" description="Acidic residues" evidence="1">
    <location>
        <begin position="55"/>
        <end position="64"/>
    </location>
</feature>
<feature type="region of interest" description="Disordered" evidence="1">
    <location>
        <begin position="40"/>
        <end position="86"/>
    </location>
</feature>
<evidence type="ECO:0000313" key="2">
    <source>
        <dbReference type="EMBL" id="ESP03494.1"/>
    </source>
</evidence>
<sequence>MEEEARNLDAQITNDLNVVGEEIINDTLKGTFINCQTMASMTHEEKASEARPIESSEDEDEPENDLSCGPSSFGDEDERKNLTENLDLDEIEEVVAAVAGINPYQFEPYASDSETTENEEGENPEENRLQDNSW</sequence>
<feature type="compositionally biased region" description="Acidic residues" evidence="1">
    <location>
        <begin position="114"/>
        <end position="124"/>
    </location>
</feature>
<dbReference type="RefSeq" id="XP_009045874.1">
    <property type="nucleotide sequence ID" value="XM_009047626.1"/>
</dbReference>
<evidence type="ECO:0000313" key="3">
    <source>
        <dbReference type="Proteomes" id="UP000030746"/>
    </source>
</evidence>
<accession>V4AHG5</accession>
<dbReference type="Proteomes" id="UP000030746">
    <property type="component" value="Unassembled WGS sequence"/>
</dbReference>
<dbReference type="EMBL" id="KB200010">
    <property type="protein sequence ID" value="ESP03494.1"/>
    <property type="molecule type" value="Genomic_DNA"/>
</dbReference>
<feature type="compositionally biased region" description="Basic and acidic residues" evidence="1">
    <location>
        <begin position="125"/>
        <end position="134"/>
    </location>
</feature>
<feature type="compositionally biased region" description="Basic and acidic residues" evidence="1">
    <location>
        <begin position="42"/>
        <end position="54"/>
    </location>
</feature>
<dbReference type="HOGENOM" id="CLU_1898602_0_0_1"/>
<protein>
    <submittedName>
        <fullName evidence="2">Uncharacterized protein</fullName>
    </submittedName>
</protein>
<dbReference type="GeneID" id="20241786"/>
<gene>
    <name evidence="2" type="ORF">LOTGIDRAFT_171432</name>
</gene>
<name>V4AHG5_LOTGI</name>
<feature type="region of interest" description="Disordered" evidence="1">
    <location>
        <begin position="102"/>
        <end position="134"/>
    </location>
</feature>